<keyword evidence="2" id="KW-1185">Reference proteome</keyword>
<organism evidence="1 2">
    <name type="scientific">Desulfamplus magnetovallimortis</name>
    <dbReference type="NCBI Taxonomy" id="1246637"/>
    <lineage>
        <taxon>Bacteria</taxon>
        <taxon>Pseudomonadati</taxon>
        <taxon>Thermodesulfobacteriota</taxon>
        <taxon>Desulfobacteria</taxon>
        <taxon>Desulfobacterales</taxon>
        <taxon>Desulfobacteraceae</taxon>
        <taxon>Desulfamplus</taxon>
    </lineage>
</organism>
<dbReference type="EMBL" id="FWEV01000288">
    <property type="protein sequence ID" value="SLM31849.1"/>
    <property type="molecule type" value="Genomic_DNA"/>
</dbReference>
<gene>
    <name evidence="1" type="ORF">MTBBW1_460005</name>
</gene>
<sequence>MQNDLCKLSWPNKISATPDNENKMCFHGKRAWLLARHPRT</sequence>
<dbReference type="AlphaFoldDB" id="A0A1W1HH94"/>
<accession>A0A1W1HH94</accession>
<evidence type="ECO:0000313" key="1">
    <source>
        <dbReference type="EMBL" id="SLM31849.1"/>
    </source>
</evidence>
<name>A0A1W1HH94_9BACT</name>
<proteinExistence type="predicted"/>
<reference evidence="1 2" key="1">
    <citation type="submission" date="2017-03" db="EMBL/GenBank/DDBJ databases">
        <authorList>
            <person name="Afonso C.L."/>
            <person name="Miller P.J."/>
            <person name="Scott M.A."/>
            <person name="Spackman E."/>
            <person name="Goraichik I."/>
            <person name="Dimitrov K.M."/>
            <person name="Suarez D.L."/>
            <person name="Swayne D.E."/>
        </authorList>
    </citation>
    <scope>NUCLEOTIDE SEQUENCE [LARGE SCALE GENOMIC DNA]</scope>
    <source>
        <strain evidence="1">PRJEB14757</strain>
    </source>
</reference>
<evidence type="ECO:0000313" key="2">
    <source>
        <dbReference type="Proteomes" id="UP000191931"/>
    </source>
</evidence>
<dbReference type="Proteomes" id="UP000191931">
    <property type="component" value="Unassembled WGS sequence"/>
</dbReference>
<dbReference type="STRING" id="1246637.MTBBW1_460005"/>
<protein>
    <submittedName>
        <fullName evidence="1">Uncharacterized protein</fullName>
    </submittedName>
</protein>